<organism evidence="1 2">
    <name type="scientific">Polaribacter aestuariivivens</name>
    <dbReference type="NCBI Taxonomy" id="2304626"/>
    <lineage>
        <taxon>Bacteria</taxon>
        <taxon>Pseudomonadati</taxon>
        <taxon>Bacteroidota</taxon>
        <taxon>Flavobacteriia</taxon>
        <taxon>Flavobacteriales</taxon>
        <taxon>Flavobacteriaceae</taxon>
    </lineage>
</organism>
<dbReference type="Pfam" id="PF08811">
    <property type="entry name" value="DUF1800"/>
    <property type="match status" value="1"/>
</dbReference>
<gene>
    <name evidence="1" type="ORF">FDT66_08250</name>
</gene>
<dbReference type="AlphaFoldDB" id="A0A5S3N5V8"/>
<sequence>MKSAHIQHLYNRIGFGITPLKLERLSKKSKHEIVDDIFINSATITPIKADLSFLKDIKPGDLKDKEKRQEIRIKSRKKVQKFSVSWMERILNPTEVFREKMTLFWANHFVSESRNNILFTQNYNNLLRENAFGNFKDFTKKIAKDASMLGYLNNKQNRKKSPNENFARELMELFTLGQGNYTETDIKESARAFTGYSHNFRGQFVMRKNHHDENEKTFFGKTGNFTGDDIIDIILDQEQCAKFISEKIYRYFVNENINKNHVAEMTAIFYKNYDIEKLMRFVLLSDWFYDDENIGTKIKSPMEFLAGIHTIVPYDFEKPKQAILVQRLLGQTLLRPPNVAGWKTGRNWIDSNTLVRRLRLPSILLNNAEITYSDTGDEETMVTNLSAKKLKRKAFIRTKTDWSSFEKNYEKIDNKNLITQVLSSKINPGTEKLLLENINIPKKDFCIQLMSTPEYQLC</sequence>
<accession>A0A5S3N5V8</accession>
<protein>
    <submittedName>
        <fullName evidence="1">DUF1800 domain-containing protein</fullName>
    </submittedName>
</protein>
<comment type="caution">
    <text evidence="1">The sequence shown here is derived from an EMBL/GenBank/DDBJ whole genome shotgun (WGS) entry which is preliminary data.</text>
</comment>
<name>A0A5S3N5V8_9FLAO</name>
<dbReference type="OrthoDB" id="9772295at2"/>
<reference evidence="1 2" key="1">
    <citation type="submission" date="2019-05" db="EMBL/GenBank/DDBJ databases">
        <title>Polaribacter aestuariivivens sp. nov., isolated from a tidal flat.</title>
        <authorList>
            <person name="Yoon J.-H."/>
        </authorList>
    </citation>
    <scope>NUCLEOTIDE SEQUENCE [LARGE SCALE GENOMIC DNA]</scope>
    <source>
        <strain evidence="1 2">DBTF-3</strain>
    </source>
</reference>
<dbReference type="EMBL" id="VANR01000004">
    <property type="protein sequence ID" value="TMM29854.1"/>
    <property type="molecule type" value="Genomic_DNA"/>
</dbReference>
<evidence type="ECO:0000313" key="1">
    <source>
        <dbReference type="EMBL" id="TMM29854.1"/>
    </source>
</evidence>
<evidence type="ECO:0000313" key="2">
    <source>
        <dbReference type="Proteomes" id="UP000307140"/>
    </source>
</evidence>
<keyword evidence="2" id="KW-1185">Reference proteome</keyword>
<dbReference type="RefSeq" id="WP_138535704.1">
    <property type="nucleotide sequence ID" value="NZ_VANR01000004.1"/>
</dbReference>
<dbReference type="Proteomes" id="UP000307140">
    <property type="component" value="Unassembled WGS sequence"/>
</dbReference>
<dbReference type="InterPro" id="IPR014917">
    <property type="entry name" value="DUF1800"/>
</dbReference>
<proteinExistence type="predicted"/>